<dbReference type="OrthoDB" id="265955at2759"/>
<dbReference type="Pfam" id="PF13913">
    <property type="entry name" value="zf-C2HC_2"/>
    <property type="match status" value="2"/>
</dbReference>
<dbReference type="Proteomes" id="UP000689195">
    <property type="component" value="Unassembled WGS sequence"/>
</dbReference>
<evidence type="ECO:0000256" key="6">
    <source>
        <dbReference type="SAM" id="MobiDB-lite"/>
    </source>
</evidence>
<evidence type="ECO:0000256" key="2">
    <source>
        <dbReference type="ARBA" id="ARBA00022737"/>
    </source>
</evidence>
<dbReference type="PROSITE" id="PS52027">
    <property type="entry name" value="ZF_C2HC_C3H"/>
    <property type="match status" value="1"/>
</dbReference>
<sequence>MNNEQFEQLEDEINIQAQKRRIGNVLFYVRKKQNVNLILQLILIQIREQEKMYQNFDLIIQCIILQFKFKEQQLSVELINLTQFIKRCQRSNYQQIKLNNLFKNQRNKIENLFMKYINQKFKKIKINKNQNKNQLIKKLKMFQVLTFKHKINKKEIIIIYLIIIQNPLSQKDLQIYNKISIYLIIICRYEKTNQKTNDNNLNYLNGGGFAVRPKSLLCTICGREFGTASLEIHQKTCIKKYQNDLINMDPGHRQQMPTTQQVLQKLNQEKQVRQQGGTKIGQKSQQFLQEQPQQVMALVGCRKCGRRFNPDRIRKHESVCIGPEPDIQKIKEQQQEQNKRVAKYLRPKQTGKWKQEHLEFQQALREMRKVAQQEKAEGRGNPFGHQQYGQSYGMSNKQQPTKYGKTNQYQQNFHNQPQSKQQQQYKQTHSQQQQYQQQQYNQKGYSQSVKSTHKQPNLEQQQQTKIIQKSPISQMPQKQYQQPTKSSYNDVGYGRPACNVGGGASYQIAHSNVSTFSLFTQDGKPKNYDNYQQNNPYAKKNGLY</sequence>
<evidence type="ECO:0000313" key="9">
    <source>
        <dbReference type="Proteomes" id="UP000689195"/>
    </source>
</evidence>
<dbReference type="PANTHER" id="PTHR13555">
    <property type="entry name" value="C2H2 ZINC FINGER CGI-62-RELATED"/>
    <property type="match status" value="1"/>
</dbReference>
<evidence type="ECO:0000256" key="5">
    <source>
        <dbReference type="PROSITE-ProRule" id="PRU01371"/>
    </source>
</evidence>
<dbReference type="PANTHER" id="PTHR13555:SF68">
    <property type="entry name" value="ZINC FINGER PROTEIN 474"/>
    <property type="match status" value="1"/>
</dbReference>
<evidence type="ECO:0000259" key="7">
    <source>
        <dbReference type="PROSITE" id="PS52027"/>
    </source>
</evidence>
<dbReference type="InterPro" id="IPR049899">
    <property type="entry name" value="Znf_C2HC_C3H"/>
</dbReference>
<evidence type="ECO:0000313" key="8">
    <source>
        <dbReference type="EMBL" id="CAD8144280.1"/>
    </source>
</evidence>
<accession>A0A8S1SVZ2</accession>
<keyword evidence="9" id="KW-1185">Reference proteome</keyword>
<feature type="compositionally biased region" description="Basic and acidic residues" evidence="6">
    <location>
        <begin position="369"/>
        <end position="378"/>
    </location>
</feature>
<dbReference type="EMBL" id="CAJJDO010000013">
    <property type="protein sequence ID" value="CAD8144280.1"/>
    <property type="molecule type" value="Genomic_DNA"/>
</dbReference>
<name>A0A8S1SVZ2_9CILI</name>
<evidence type="ECO:0000256" key="3">
    <source>
        <dbReference type="ARBA" id="ARBA00022771"/>
    </source>
</evidence>
<feature type="region of interest" description="Disordered" evidence="6">
    <location>
        <begin position="525"/>
        <end position="544"/>
    </location>
</feature>
<dbReference type="InterPro" id="IPR026319">
    <property type="entry name" value="ZC2HC1A/B-like"/>
</dbReference>
<keyword evidence="4" id="KW-0862">Zinc</keyword>
<keyword evidence="3 5" id="KW-0863">Zinc-finger</keyword>
<reference evidence="8" key="1">
    <citation type="submission" date="2021-01" db="EMBL/GenBank/DDBJ databases">
        <authorList>
            <consortium name="Genoscope - CEA"/>
            <person name="William W."/>
        </authorList>
    </citation>
    <scope>NUCLEOTIDE SEQUENCE</scope>
</reference>
<feature type="compositionally biased region" description="Polar residues" evidence="6">
    <location>
        <begin position="387"/>
        <end position="409"/>
    </location>
</feature>
<keyword evidence="1" id="KW-0479">Metal-binding</keyword>
<feature type="compositionally biased region" description="Polar residues" evidence="6">
    <location>
        <begin position="454"/>
        <end position="488"/>
    </location>
</feature>
<proteinExistence type="predicted"/>
<comment type="caution">
    <text evidence="8">The sequence shown here is derived from an EMBL/GenBank/DDBJ whole genome shotgun (WGS) entry which is preliminary data.</text>
</comment>
<feature type="region of interest" description="Disordered" evidence="6">
    <location>
        <begin position="369"/>
        <end position="488"/>
    </location>
</feature>
<feature type="domain" description="C2HC/C3H-type" evidence="7">
    <location>
        <begin position="214"/>
        <end position="243"/>
    </location>
</feature>
<dbReference type="AlphaFoldDB" id="A0A8S1SVZ2"/>
<protein>
    <recommendedName>
        <fullName evidence="7">C2HC/C3H-type domain-containing protein</fullName>
    </recommendedName>
</protein>
<dbReference type="GO" id="GO:0008270">
    <property type="term" value="F:zinc ion binding"/>
    <property type="evidence" value="ECO:0007669"/>
    <property type="project" value="UniProtKB-KW"/>
</dbReference>
<gene>
    <name evidence="8" type="ORF">PPENT_87.1.T0130149</name>
</gene>
<evidence type="ECO:0000256" key="4">
    <source>
        <dbReference type="ARBA" id="ARBA00022833"/>
    </source>
</evidence>
<feature type="compositionally biased region" description="Low complexity" evidence="6">
    <location>
        <begin position="410"/>
        <end position="448"/>
    </location>
</feature>
<evidence type="ECO:0000256" key="1">
    <source>
        <dbReference type="ARBA" id="ARBA00022723"/>
    </source>
</evidence>
<organism evidence="8 9">
    <name type="scientific">Paramecium pentaurelia</name>
    <dbReference type="NCBI Taxonomy" id="43138"/>
    <lineage>
        <taxon>Eukaryota</taxon>
        <taxon>Sar</taxon>
        <taxon>Alveolata</taxon>
        <taxon>Ciliophora</taxon>
        <taxon>Intramacronucleata</taxon>
        <taxon>Oligohymenophorea</taxon>
        <taxon>Peniculida</taxon>
        <taxon>Parameciidae</taxon>
        <taxon>Paramecium</taxon>
    </lineage>
</organism>
<keyword evidence="2" id="KW-0677">Repeat</keyword>